<gene>
    <name evidence="1" type="ORF">CHS0354_011405</name>
</gene>
<evidence type="ECO:0000313" key="1">
    <source>
        <dbReference type="EMBL" id="KAK3609715.1"/>
    </source>
</evidence>
<proteinExistence type="predicted"/>
<dbReference type="AlphaFoldDB" id="A0AAE0TH00"/>
<sequence>MLWTQRISRFRTALKWKIVVTSKPRKTKNTSAQESKTSNTQIVGFYKCFVAADGGRQILYGERHVAGKYWMITSLLESRSHTYSANYTSERSCGRTCSPKEAYHKAVPLYRVKGAKDSPENISIPMVRKDDVLNNAGAPILALTLGPIQGPLSKSTTIHIGFCLLGEDTEPADSCKSCPRRVRKYHRRAPWAFLQYGCLLSGVFERYPPQIYTKHTGPRPVQVGSLLNMAKASCNTAESHSQLVHMGNFSSEIVERDSPGKPHPTAISNAYLHTVIRGALLFKWVRGGYELTINKARN</sequence>
<dbReference type="Proteomes" id="UP001195483">
    <property type="component" value="Unassembled WGS sequence"/>
</dbReference>
<accession>A0AAE0TH00</accession>
<evidence type="ECO:0000313" key="2">
    <source>
        <dbReference type="Proteomes" id="UP001195483"/>
    </source>
</evidence>
<reference evidence="1" key="2">
    <citation type="journal article" date="2021" name="Genome Biol. Evol.">
        <title>Developing a high-quality reference genome for a parasitic bivalve with doubly uniparental inheritance (Bivalvia: Unionida).</title>
        <authorList>
            <person name="Smith C.H."/>
        </authorList>
    </citation>
    <scope>NUCLEOTIDE SEQUENCE</scope>
    <source>
        <strain evidence="1">CHS0354</strain>
        <tissue evidence="1">Mantle</tissue>
    </source>
</reference>
<comment type="caution">
    <text evidence="1">The sequence shown here is derived from an EMBL/GenBank/DDBJ whole genome shotgun (WGS) entry which is preliminary data.</text>
</comment>
<name>A0AAE0TH00_9BIVA</name>
<reference evidence="1" key="1">
    <citation type="journal article" date="2021" name="Genome Biol. Evol.">
        <title>A High-Quality Reference Genome for a Parasitic Bivalve with Doubly Uniparental Inheritance (Bivalvia: Unionida).</title>
        <authorList>
            <person name="Smith C.H."/>
        </authorList>
    </citation>
    <scope>NUCLEOTIDE SEQUENCE</scope>
    <source>
        <strain evidence="1">CHS0354</strain>
    </source>
</reference>
<dbReference type="EMBL" id="JAEAOA010000707">
    <property type="protein sequence ID" value="KAK3609715.1"/>
    <property type="molecule type" value="Genomic_DNA"/>
</dbReference>
<organism evidence="1 2">
    <name type="scientific">Potamilus streckersoni</name>
    <dbReference type="NCBI Taxonomy" id="2493646"/>
    <lineage>
        <taxon>Eukaryota</taxon>
        <taxon>Metazoa</taxon>
        <taxon>Spiralia</taxon>
        <taxon>Lophotrochozoa</taxon>
        <taxon>Mollusca</taxon>
        <taxon>Bivalvia</taxon>
        <taxon>Autobranchia</taxon>
        <taxon>Heteroconchia</taxon>
        <taxon>Palaeoheterodonta</taxon>
        <taxon>Unionida</taxon>
        <taxon>Unionoidea</taxon>
        <taxon>Unionidae</taxon>
        <taxon>Ambleminae</taxon>
        <taxon>Lampsilini</taxon>
        <taxon>Potamilus</taxon>
    </lineage>
</organism>
<keyword evidence="2" id="KW-1185">Reference proteome</keyword>
<reference evidence="1" key="3">
    <citation type="submission" date="2023-05" db="EMBL/GenBank/DDBJ databases">
        <authorList>
            <person name="Smith C.H."/>
        </authorList>
    </citation>
    <scope>NUCLEOTIDE SEQUENCE</scope>
    <source>
        <strain evidence="1">CHS0354</strain>
        <tissue evidence="1">Mantle</tissue>
    </source>
</reference>
<protein>
    <submittedName>
        <fullName evidence="1">Uncharacterized protein</fullName>
    </submittedName>
</protein>